<keyword evidence="1" id="KW-0597">Phosphoprotein</keyword>
<dbReference type="GO" id="GO:0004672">
    <property type="term" value="F:protein kinase activity"/>
    <property type="evidence" value="ECO:0007669"/>
    <property type="project" value="UniProtKB-ARBA"/>
</dbReference>
<dbReference type="KEGG" id="sulg:FJR48_00945"/>
<protein>
    <submittedName>
        <fullName evidence="3">Hpt domain-containing protein</fullName>
    </submittedName>
</protein>
<dbReference type="OrthoDB" id="5422474at2"/>
<evidence type="ECO:0000313" key="4">
    <source>
        <dbReference type="Proteomes" id="UP000326944"/>
    </source>
</evidence>
<organism evidence="3 4">
    <name type="scientific">Sulfurimonas lithotrophica</name>
    <dbReference type="NCBI Taxonomy" id="2590022"/>
    <lineage>
        <taxon>Bacteria</taxon>
        <taxon>Pseudomonadati</taxon>
        <taxon>Campylobacterota</taxon>
        <taxon>Epsilonproteobacteria</taxon>
        <taxon>Campylobacterales</taxon>
        <taxon>Sulfurimonadaceae</taxon>
        <taxon>Sulfurimonas</taxon>
    </lineage>
</organism>
<name>A0A5P8NY77_9BACT</name>
<dbReference type="GO" id="GO:0000160">
    <property type="term" value="P:phosphorelay signal transduction system"/>
    <property type="evidence" value="ECO:0007669"/>
    <property type="project" value="InterPro"/>
</dbReference>
<dbReference type="EMBL" id="CP043617">
    <property type="protein sequence ID" value="QFR48367.1"/>
    <property type="molecule type" value="Genomic_DNA"/>
</dbReference>
<dbReference type="PROSITE" id="PS50894">
    <property type="entry name" value="HPT"/>
    <property type="match status" value="1"/>
</dbReference>
<evidence type="ECO:0000313" key="3">
    <source>
        <dbReference type="EMBL" id="QFR48367.1"/>
    </source>
</evidence>
<dbReference type="RefSeq" id="WP_152306310.1">
    <property type="nucleotide sequence ID" value="NZ_CP043617.1"/>
</dbReference>
<feature type="domain" description="HPt" evidence="2">
    <location>
        <begin position="23"/>
        <end position="111"/>
    </location>
</feature>
<sequence length="111" mass="12218">MPIVHADYSNLDHEEMAASIGLSAKHVPILIASYLEEADGGLAKLEESINKRDYAAIKADAHFIKGSSGNLKFNELYEMSKEMEFAGAEADESFDYEGYLKAIKEAISTIK</sequence>
<gene>
    <name evidence="3" type="ORF">FJR48_00945</name>
</gene>
<evidence type="ECO:0000259" key="2">
    <source>
        <dbReference type="PROSITE" id="PS50894"/>
    </source>
</evidence>
<dbReference type="Proteomes" id="UP000326944">
    <property type="component" value="Chromosome"/>
</dbReference>
<dbReference type="InterPro" id="IPR036641">
    <property type="entry name" value="HPT_dom_sf"/>
</dbReference>
<accession>A0A5P8NY77</accession>
<dbReference type="Pfam" id="PF01627">
    <property type="entry name" value="Hpt"/>
    <property type="match status" value="1"/>
</dbReference>
<dbReference type="AlphaFoldDB" id="A0A5P8NY77"/>
<dbReference type="SUPFAM" id="SSF47226">
    <property type="entry name" value="Histidine-containing phosphotransfer domain, HPT domain"/>
    <property type="match status" value="1"/>
</dbReference>
<feature type="modified residue" description="Phosphohistidine" evidence="1">
    <location>
        <position position="62"/>
    </location>
</feature>
<proteinExistence type="predicted"/>
<dbReference type="InterPro" id="IPR008207">
    <property type="entry name" value="Sig_transdc_His_kin_Hpt_dom"/>
</dbReference>
<keyword evidence="4" id="KW-1185">Reference proteome</keyword>
<evidence type="ECO:0000256" key="1">
    <source>
        <dbReference type="PROSITE-ProRule" id="PRU00110"/>
    </source>
</evidence>
<dbReference type="Gene3D" id="1.20.120.160">
    <property type="entry name" value="HPT domain"/>
    <property type="match status" value="1"/>
</dbReference>
<reference evidence="3 4" key="1">
    <citation type="submission" date="2019-09" db="EMBL/GenBank/DDBJ databases">
        <title>Sulfurimonas gotlandica sp. nov., a chemoautotrophic and psychrotolerant epsilonproteobacterium isolated from a pelagic redoxcline, and an emended description of the genus Sulfurimonas.</title>
        <authorList>
            <person name="Wang S."/>
            <person name="Jiang L."/>
            <person name="Shao S."/>
        </authorList>
    </citation>
    <scope>NUCLEOTIDE SEQUENCE [LARGE SCALE GENOMIC DNA]</scope>
    <source>
        <strain evidence="3 4">GYSZ_1</strain>
    </source>
</reference>